<name>A0A6J2W4U5_CHACN</name>
<dbReference type="GeneID" id="115819772"/>
<dbReference type="PANTHER" id="PTHR23113:SF26">
    <property type="entry name" value="RAP GUANINE NUCLEOTIDE EXCHANGE FACTOR 5"/>
    <property type="match status" value="1"/>
</dbReference>
<feature type="region of interest" description="Disordered" evidence="3">
    <location>
        <begin position="210"/>
        <end position="235"/>
    </location>
</feature>
<dbReference type="GO" id="GO:0005886">
    <property type="term" value="C:plasma membrane"/>
    <property type="evidence" value="ECO:0007669"/>
    <property type="project" value="TreeGrafter"/>
</dbReference>
<keyword evidence="7" id="KW-1185">Reference proteome</keyword>
<dbReference type="GO" id="GO:0005085">
    <property type="term" value="F:guanyl-nucleotide exchange factor activity"/>
    <property type="evidence" value="ECO:0007669"/>
    <property type="project" value="UniProtKB-KW"/>
</dbReference>
<dbReference type="Pfam" id="PF00617">
    <property type="entry name" value="RasGEF"/>
    <property type="match status" value="1"/>
</dbReference>
<dbReference type="InterPro" id="IPR029071">
    <property type="entry name" value="Ubiquitin-like_domsf"/>
</dbReference>
<dbReference type="GO" id="GO:0007265">
    <property type="term" value="P:Ras protein signal transduction"/>
    <property type="evidence" value="ECO:0007669"/>
    <property type="project" value="TreeGrafter"/>
</dbReference>
<dbReference type="InterPro" id="IPR000651">
    <property type="entry name" value="Ras-like_Gua-exchang_fac_N"/>
</dbReference>
<dbReference type="Proteomes" id="UP000504632">
    <property type="component" value="Chromosome 8"/>
</dbReference>
<dbReference type="InterPro" id="IPR000591">
    <property type="entry name" value="DEP_dom"/>
</dbReference>
<dbReference type="PROSITE" id="PS00720">
    <property type="entry name" value="RASGEF"/>
    <property type="match status" value="1"/>
</dbReference>
<accession>A0A6J2W4U5</accession>
<dbReference type="SUPFAM" id="SSF46785">
    <property type="entry name" value="Winged helix' DNA-binding domain"/>
    <property type="match status" value="1"/>
</dbReference>
<dbReference type="SMART" id="SM00229">
    <property type="entry name" value="RasGEFN"/>
    <property type="match status" value="1"/>
</dbReference>
<dbReference type="SUPFAM" id="SSF48366">
    <property type="entry name" value="Ras GEF"/>
    <property type="match status" value="1"/>
</dbReference>
<dbReference type="InterPro" id="IPR019804">
    <property type="entry name" value="Ras_G-nucl-exch_fac_CS"/>
</dbReference>
<feature type="compositionally biased region" description="Polar residues" evidence="3">
    <location>
        <begin position="210"/>
        <end position="224"/>
    </location>
</feature>
<dbReference type="SUPFAM" id="SSF54236">
    <property type="entry name" value="Ubiquitin-like"/>
    <property type="match status" value="1"/>
</dbReference>
<feature type="domain" description="Ras-GEF" evidence="4">
    <location>
        <begin position="665"/>
        <end position="900"/>
    </location>
</feature>
<dbReference type="Pfam" id="PF00610">
    <property type="entry name" value="DEP"/>
    <property type="match status" value="1"/>
</dbReference>
<dbReference type="AlphaFoldDB" id="A0A6J2W4U5"/>
<evidence type="ECO:0000313" key="8">
    <source>
        <dbReference type="RefSeq" id="XP_030639134.1"/>
    </source>
</evidence>
<gene>
    <name evidence="8" type="primary">rapgef5b</name>
</gene>
<evidence type="ECO:0000259" key="4">
    <source>
        <dbReference type="PROSITE" id="PS50009"/>
    </source>
</evidence>
<evidence type="ECO:0000256" key="3">
    <source>
        <dbReference type="SAM" id="MobiDB-lite"/>
    </source>
</evidence>
<dbReference type="Gene3D" id="3.10.20.90">
    <property type="entry name" value="Phosphatidylinositol 3-kinase Catalytic Subunit, Chain A, domain 1"/>
    <property type="match status" value="1"/>
</dbReference>
<dbReference type="PROSITE" id="PS50009">
    <property type="entry name" value="RASGEF_CAT"/>
    <property type="match status" value="1"/>
</dbReference>
<dbReference type="CDD" id="cd06224">
    <property type="entry name" value="REM"/>
    <property type="match status" value="1"/>
</dbReference>
<evidence type="ECO:0000256" key="2">
    <source>
        <dbReference type="PROSITE-ProRule" id="PRU00168"/>
    </source>
</evidence>
<dbReference type="CDD" id="cd00155">
    <property type="entry name" value="RasGEF"/>
    <property type="match status" value="1"/>
</dbReference>
<dbReference type="SMART" id="SM00147">
    <property type="entry name" value="RasGEF"/>
    <property type="match status" value="1"/>
</dbReference>
<dbReference type="PANTHER" id="PTHR23113">
    <property type="entry name" value="GUANINE NUCLEOTIDE EXCHANGE FACTOR"/>
    <property type="match status" value="1"/>
</dbReference>
<dbReference type="InterPro" id="IPR008937">
    <property type="entry name" value="Ras-like_GEF"/>
</dbReference>
<feature type="domain" description="N-terminal Ras-GEF" evidence="6">
    <location>
        <begin position="388"/>
        <end position="521"/>
    </location>
</feature>
<keyword evidence="1 2" id="KW-0344">Guanine-nucleotide releasing factor</keyword>
<dbReference type="OrthoDB" id="21144at2759"/>
<dbReference type="Gene3D" id="1.20.870.10">
    <property type="entry name" value="Son of sevenless (SoS) protein Chain: S domain 1"/>
    <property type="match status" value="1"/>
</dbReference>
<dbReference type="Gene3D" id="1.10.10.10">
    <property type="entry name" value="Winged helix-like DNA-binding domain superfamily/Winged helix DNA-binding domain"/>
    <property type="match status" value="1"/>
</dbReference>
<evidence type="ECO:0000313" key="7">
    <source>
        <dbReference type="Proteomes" id="UP000504632"/>
    </source>
</evidence>
<feature type="domain" description="DEP" evidence="5">
    <location>
        <begin position="51"/>
        <end position="126"/>
    </location>
</feature>
<feature type="region of interest" description="Disordered" evidence="3">
    <location>
        <begin position="359"/>
        <end position="389"/>
    </location>
</feature>
<evidence type="ECO:0000259" key="6">
    <source>
        <dbReference type="PROSITE" id="PS50212"/>
    </source>
</evidence>
<dbReference type="PROSITE" id="PS50186">
    <property type="entry name" value="DEP"/>
    <property type="match status" value="1"/>
</dbReference>
<dbReference type="InterPro" id="IPR036388">
    <property type="entry name" value="WH-like_DNA-bd_sf"/>
</dbReference>
<dbReference type="Gene3D" id="1.10.840.10">
    <property type="entry name" value="Ras guanine-nucleotide exchange factors catalytic domain"/>
    <property type="match status" value="1"/>
</dbReference>
<dbReference type="InterPro" id="IPR036964">
    <property type="entry name" value="RASGEF_cat_dom_sf"/>
</dbReference>
<dbReference type="InterPro" id="IPR001895">
    <property type="entry name" value="RASGEF_cat_dom"/>
</dbReference>
<proteinExistence type="predicted"/>
<dbReference type="PROSITE" id="PS50212">
    <property type="entry name" value="RASGEF_NTER"/>
    <property type="match status" value="1"/>
</dbReference>
<dbReference type="InterPro" id="IPR036390">
    <property type="entry name" value="WH_DNA-bd_sf"/>
</dbReference>
<evidence type="ECO:0000256" key="1">
    <source>
        <dbReference type="ARBA" id="ARBA00022658"/>
    </source>
</evidence>
<dbReference type="CTD" id="100073343"/>
<dbReference type="RefSeq" id="XP_030639134.1">
    <property type="nucleotide sequence ID" value="XM_030783274.1"/>
</dbReference>
<dbReference type="Pfam" id="PF00618">
    <property type="entry name" value="RasGEF_N"/>
    <property type="match status" value="1"/>
</dbReference>
<dbReference type="SMART" id="SM00049">
    <property type="entry name" value="DEP"/>
    <property type="match status" value="1"/>
</dbReference>
<reference evidence="8" key="1">
    <citation type="submission" date="2025-08" db="UniProtKB">
        <authorList>
            <consortium name="RefSeq"/>
        </authorList>
    </citation>
    <scope>IDENTIFICATION</scope>
</reference>
<sequence length="901" mass="102710">MEKLVNIPWVAREQHATQRWSAINKPEVRVKPVCSRNGRCAGHALRNVFISNGQFPSKTHVQLARIIRRSYEGVELVQWLIDHCVCIQSRSMSVAVWNVLLELGILLSVELQVKFEDSSSLYQFTFDECEAQSCYFRNEREWQTGVQLLLQLVPCAQLRNGAQRLPKEQAQIQRGAGTCSPVLQMRALERLNSTVQSELVAALARKAQRQSPQSAVAHTASPPQVKQGGLADGADREELSGLGTVQKLAKDGCGLSQTTPKTPDRPAEWLSLTGCQYLRASSTFYKAINPDPDPDPDPELNLKPKGLNNAFLHSISLAGNGNFTEKLREDEEMVLIRDQWLLEDVCVRERGRDAVLFQRDTSERALPTPPHTSSGGGSSEDRDKRYATASRTPENVLEQLLCHVRMEENPGNTQTKNSDSVLDDFLLTYLIFMSTNELCQALLTHYCSKTCRTKEGEKELLLRKRKILHLVSQWTSLCREALQKDQHTKLFIKTLYRCVLDDLCEFPTLEKELKELQKLLQLQRRHTVDEYSPNRKNKTLFHQLSLKEPWQHPTGTNREGREVLCRVYVSMDSYVSIRIQSSVCVGELLSVVSERFDWPEEDLVLMVLTYSGEKLLLQSQQCVSSDWLAAAGRLHACRRDLTGIVNLLTDNRQSWQQSVSVLAMNSWDVAVALTNFDWTLFSSLHQQELVYFTFGRNACLGHTGALELMLQRWNETQLWVMTEVLLCPTLCKRVQLFKKFIKIAAHCKAQRNLSAVFSIIMGLNTAAVSRLNQTWEKVPGRFRKLFSELETLTDPSLNHKAYRDAVKKMKPPKIPFLPLLLKDITFIHQGNKTFLDNTVNFEKLRMIADTVRVVRHCQTGHAGSMLSQKESPEVRAYVRYLHVIDSQQTLFELSHRLEPRV</sequence>
<dbReference type="InParanoid" id="A0A6J2W4U5"/>
<evidence type="ECO:0000259" key="5">
    <source>
        <dbReference type="PROSITE" id="PS50186"/>
    </source>
</evidence>
<organism evidence="7 8">
    <name type="scientific">Chanos chanos</name>
    <name type="common">Milkfish</name>
    <name type="synonym">Mugil chanos</name>
    <dbReference type="NCBI Taxonomy" id="29144"/>
    <lineage>
        <taxon>Eukaryota</taxon>
        <taxon>Metazoa</taxon>
        <taxon>Chordata</taxon>
        <taxon>Craniata</taxon>
        <taxon>Vertebrata</taxon>
        <taxon>Euteleostomi</taxon>
        <taxon>Actinopterygii</taxon>
        <taxon>Neopterygii</taxon>
        <taxon>Teleostei</taxon>
        <taxon>Ostariophysi</taxon>
        <taxon>Gonorynchiformes</taxon>
        <taxon>Chanidae</taxon>
        <taxon>Chanos</taxon>
    </lineage>
</organism>
<protein>
    <submittedName>
        <fullName evidence="8">Rap guanine nucleotide exchange factor 5b</fullName>
    </submittedName>
</protein>
<dbReference type="InterPro" id="IPR023578">
    <property type="entry name" value="Ras_GEF_dom_sf"/>
</dbReference>